<reference evidence="1 2" key="1">
    <citation type="submission" date="2024-04" db="EMBL/GenBank/DDBJ databases">
        <title>draft genome sequnece of Paenibacillus filicis.</title>
        <authorList>
            <person name="Kim D.-U."/>
        </authorList>
    </citation>
    <scope>NUCLEOTIDE SEQUENCE [LARGE SCALE GENOMIC DNA]</scope>
    <source>
        <strain evidence="1 2">KACC14197</strain>
    </source>
</reference>
<sequence>MLNKQLLQVTIQIFIAALTSLFVDDGGIEVATFGNQPDLIAIMPNSKYNSQSIFGFSAPPRNSKKDEHSVTFSVHLGSYNSILLNAHSIYRHFSEFVTND</sequence>
<evidence type="ECO:0000313" key="1">
    <source>
        <dbReference type="EMBL" id="MEK8129485.1"/>
    </source>
</evidence>
<keyword evidence="2" id="KW-1185">Reference proteome</keyword>
<dbReference type="Proteomes" id="UP001469365">
    <property type="component" value="Unassembled WGS sequence"/>
</dbReference>
<name>A0ABU9DKW6_9BACL</name>
<evidence type="ECO:0008006" key="3">
    <source>
        <dbReference type="Google" id="ProtNLM"/>
    </source>
</evidence>
<organism evidence="1 2">
    <name type="scientific">Paenibacillus filicis</name>
    <dbReference type="NCBI Taxonomy" id="669464"/>
    <lineage>
        <taxon>Bacteria</taxon>
        <taxon>Bacillati</taxon>
        <taxon>Bacillota</taxon>
        <taxon>Bacilli</taxon>
        <taxon>Bacillales</taxon>
        <taxon>Paenibacillaceae</taxon>
        <taxon>Paenibacillus</taxon>
    </lineage>
</organism>
<gene>
    <name evidence="1" type="ORF">WMW72_16390</name>
</gene>
<protein>
    <recommendedName>
        <fullName evidence="3">Legume lectin domain-containing protein</fullName>
    </recommendedName>
</protein>
<proteinExistence type="predicted"/>
<comment type="caution">
    <text evidence="1">The sequence shown here is derived from an EMBL/GenBank/DDBJ whole genome shotgun (WGS) entry which is preliminary data.</text>
</comment>
<dbReference type="EMBL" id="JBBPCC010000010">
    <property type="protein sequence ID" value="MEK8129485.1"/>
    <property type="molecule type" value="Genomic_DNA"/>
</dbReference>
<accession>A0ABU9DKW6</accession>
<evidence type="ECO:0000313" key="2">
    <source>
        <dbReference type="Proteomes" id="UP001469365"/>
    </source>
</evidence>